<reference evidence="1" key="2">
    <citation type="submission" date="2020-05" db="UniProtKB">
        <authorList>
            <consortium name="EnsemblMetazoa"/>
        </authorList>
    </citation>
    <scope>IDENTIFICATION</scope>
    <source>
        <strain evidence="1">Epiroticus2</strain>
    </source>
</reference>
<organism evidence="1 2">
    <name type="scientific">Anopheles epiroticus</name>
    <dbReference type="NCBI Taxonomy" id="199890"/>
    <lineage>
        <taxon>Eukaryota</taxon>
        <taxon>Metazoa</taxon>
        <taxon>Ecdysozoa</taxon>
        <taxon>Arthropoda</taxon>
        <taxon>Hexapoda</taxon>
        <taxon>Insecta</taxon>
        <taxon>Pterygota</taxon>
        <taxon>Neoptera</taxon>
        <taxon>Endopterygota</taxon>
        <taxon>Diptera</taxon>
        <taxon>Nematocera</taxon>
        <taxon>Culicoidea</taxon>
        <taxon>Culicidae</taxon>
        <taxon>Anophelinae</taxon>
        <taxon>Anopheles</taxon>
    </lineage>
</organism>
<accession>A0A182PXR4</accession>
<proteinExistence type="predicted"/>
<sequence length="520" mass="59642">LLHRWHSNGRLSVADVALTPQLRDRFRLRVELDSLLAVEVTIAQEATTATREREHGQRYRNRYVYTDLSNVYFVHKLACRRTVGREDGRTIAVRVVVDQLDCFVDRLNGQAHQYRAKDFLRVALHVRLHVADDGRPNKVALFELFHRDVAPIEHDLCALLRTRLYQLVDTLLRLGGDDRSNVRPGQVTRIYFQLAGTLHQIGNPVPCLADKYRRRERHTALTGRTERRSSQLVERIFLVCVRHNNAVVLGAHISLYALSITSGTVVNVLARLIGTYKGYRPNVRVVADKVDRVVRTMNDVHHTGRAAGLVQHLHQQHCRARDTLGRFDDACVAARDRYREHPQRNHGGEVERCNTGRYTERQRVRVRIHVLRNVWHGFTHLQRCDAAAVLHHLQSTQNITLGIDQRFALLLGDVFRQLRHVVADNVLQLEHDLLSAQDRRLAPGLVCLLGRFHRCLHFILRAFGNTRYYLVRGRIVQIDPVVRLRIDELAIDKHLCGRHGSCAVATLQSIAALFGNGEEK</sequence>
<protein>
    <submittedName>
        <fullName evidence="1">Uncharacterized protein</fullName>
    </submittedName>
</protein>
<evidence type="ECO:0000313" key="1">
    <source>
        <dbReference type="EnsemblMetazoa" id="AEPI014140-PA"/>
    </source>
</evidence>
<dbReference type="Proteomes" id="UP000075885">
    <property type="component" value="Unassembled WGS sequence"/>
</dbReference>
<dbReference type="AlphaFoldDB" id="A0A182PXR4"/>
<name>A0A182PXR4_9DIPT</name>
<dbReference type="VEuPathDB" id="VectorBase:AEPI014140"/>
<keyword evidence="2" id="KW-1185">Reference proteome</keyword>
<evidence type="ECO:0000313" key="2">
    <source>
        <dbReference type="Proteomes" id="UP000075885"/>
    </source>
</evidence>
<dbReference type="EnsemblMetazoa" id="AEPI014140-RA">
    <property type="protein sequence ID" value="AEPI014140-PA"/>
    <property type="gene ID" value="AEPI014140"/>
</dbReference>
<reference evidence="2" key="1">
    <citation type="submission" date="2013-03" db="EMBL/GenBank/DDBJ databases">
        <title>The Genome Sequence of Anopheles epiroticus epiroticus2.</title>
        <authorList>
            <consortium name="The Broad Institute Genomics Platform"/>
            <person name="Neafsey D.E."/>
            <person name="Howell P."/>
            <person name="Walker B."/>
            <person name="Young S.K."/>
            <person name="Zeng Q."/>
            <person name="Gargeya S."/>
            <person name="Fitzgerald M."/>
            <person name="Haas B."/>
            <person name="Abouelleil A."/>
            <person name="Allen A.W."/>
            <person name="Alvarado L."/>
            <person name="Arachchi H.M."/>
            <person name="Berlin A.M."/>
            <person name="Chapman S.B."/>
            <person name="Gainer-Dewar J."/>
            <person name="Goldberg J."/>
            <person name="Griggs A."/>
            <person name="Gujja S."/>
            <person name="Hansen M."/>
            <person name="Howarth C."/>
            <person name="Imamovic A."/>
            <person name="Ireland A."/>
            <person name="Larimer J."/>
            <person name="McCowan C."/>
            <person name="Murphy C."/>
            <person name="Pearson M."/>
            <person name="Poon T.W."/>
            <person name="Priest M."/>
            <person name="Roberts A."/>
            <person name="Saif S."/>
            <person name="Shea T."/>
            <person name="Sisk P."/>
            <person name="Sykes S."/>
            <person name="Wortman J."/>
            <person name="Nusbaum C."/>
            <person name="Birren B."/>
        </authorList>
    </citation>
    <scope>NUCLEOTIDE SEQUENCE [LARGE SCALE GENOMIC DNA]</scope>
    <source>
        <strain evidence="2">Epiroticus2</strain>
    </source>
</reference>